<dbReference type="InterPro" id="IPR008271">
    <property type="entry name" value="Ser/Thr_kinase_AS"/>
</dbReference>
<feature type="region of interest" description="Disordered" evidence="7">
    <location>
        <begin position="881"/>
        <end position="905"/>
    </location>
</feature>
<dbReference type="InterPro" id="IPR017441">
    <property type="entry name" value="Protein_kinase_ATP_BS"/>
</dbReference>
<evidence type="ECO:0000256" key="3">
    <source>
        <dbReference type="ARBA" id="ARBA00022741"/>
    </source>
</evidence>
<dbReference type="PROSITE" id="PS00108">
    <property type="entry name" value="PROTEIN_KINASE_ST"/>
    <property type="match status" value="1"/>
</dbReference>
<feature type="compositionally biased region" description="Polar residues" evidence="7">
    <location>
        <begin position="523"/>
        <end position="563"/>
    </location>
</feature>
<reference evidence="9" key="1">
    <citation type="journal article" date="2023" name="Mol. Phylogenet. Evol.">
        <title>Genome-scale phylogeny and comparative genomics of the fungal order Sordariales.</title>
        <authorList>
            <person name="Hensen N."/>
            <person name="Bonometti L."/>
            <person name="Westerberg I."/>
            <person name="Brannstrom I.O."/>
            <person name="Guillou S."/>
            <person name="Cros-Aarteil S."/>
            <person name="Calhoun S."/>
            <person name="Haridas S."/>
            <person name="Kuo A."/>
            <person name="Mondo S."/>
            <person name="Pangilinan J."/>
            <person name="Riley R."/>
            <person name="LaButti K."/>
            <person name="Andreopoulos B."/>
            <person name="Lipzen A."/>
            <person name="Chen C."/>
            <person name="Yan M."/>
            <person name="Daum C."/>
            <person name="Ng V."/>
            <person name="Clum A."/>
            <person name="Steindorff A."/>
            <person name="Ohm R.A."/>
            <person name="Martin F."/>
            <person name="Silar P."/>
            <person name="Natvig D.O."/>
            <person name="Lalanne C."/>
            <person name="Gautier V."/>
            <person name="Ament-Velasquez S.L."/>
            <person name="Kruys A."/>
            <person name="Hutchinson M.I."/>
            <person name="Powell A.J."/>
            <person name="Barry K."/>
            <person name="Miller A.N."/>
            <person name="Grigoriev I.V."/>
            <person name="Debuchy R."/>
            <person name="Gladieux P."/>
            <person name="Hiltunen Thoren M."/>
            <person name="Johannesson H."/>
        </authorList>
    </citation>
    <scope>NUCLEOTIDE SEQUENCE</scope>
    <source>
        <strain evidence="9">PSN309</strain>
    </source>
</reference>
<dbReference type="InterPro" id="IPR000719">
    <property type="entry name" value="Prot_kinase_dom"/>
</dbReference>
<comment type="caution">
    <text evidence="9">The sequence shown here is derived from an EMBL/GenBank/DDBJ whole genome shotgun (WGS) entry which is preliminary data.</text>
</comment>
<dbReference type="GO" id="GO:0000776">
    <property type="term" value="C:kinetochore"/>
    <property type="evidence" value="ECO:0007669"/>
    <property type="project" value="TreeGrafter"/>
</dbReference>
<feature type="domain" description="Protein kinase" evidence="8">
    <location>
        <begin position="59"/>
        <end position="320"/>
    </location>
</feature>
<feature type="region of interest" description="Disordered" evidence="7">
    <location>
        <begin position="435"/>
        <end position="594"/>
    </location>
</feature>
<dbReference type="FunFam" id="3.30.1120.30:FF:000004">
    <property type="entry name" value="Serine/threonine-protein kinase"/>
    <property type="match status" value="1"/>
</dbReference>
<dbReference type="SUPFAM" id="SSF82615">
    <property type="entry name" value="Polo-box domain"/>
    <property type="match status" value="2"/>
</dbReference>
<dbReference type="CDD" id="cd13118">
    <property type="entry name" value="POLO_box_1"/>
    <property type="match status" value="1"/>
</dbReference>
<dbReference type="GO" id="GO:0005634">
    <property type="term" value="C:nucleus"/>
    <property type="evidence" value="ECO:0007669"/>
    <property type="project" value="TreeGrafter"/>
</dbReference>
<protein>
    <recommendedName>
        <fullName evidence="8">Protein kinase domain-containing protein</fullName>
    </recommendedName>
</protein>
<evidence type="ECO:0000256" key="6">
    <source>
        <dbReference type="PROSITE-ProRule" id="PRU10141"/>
    </source>
</evidence>
<evidence type="ECO:0000313" key="10">
    <source>
        <dbReference type="Proteomes" id="UP001302126"/>
    </source>
</evidence>
<reference evidence="9" key="2">
    <citation type="submission" date="2023-05" db="EMBL/GenBank/DDBJ databases">
        <authorList>
            <consortium name="Lawrence Berkeley National Laboratory"/>
            <person name="Steindorff A."/>
            <person name="Hensen N."/>
            <person name="Bonometti L."/>
            <person name="Westerberg I."/>
            <person name="Brannstrom I.O."/>
            <person name="Guillou S."/>
            <person name="Cros-Aarteil S."/>
            <person name="Calhoun S."/>
            <person name="Haridas S."/>
            <person name="Kuo A."/>
            <person name="Mondo S."/>
            <person name="Pangilinan J."/>
            <person name="Riley R."/>
            <person name="Labutti K."/>
            <person name="Andreopoulos B."/>
            <person name="Lipzen A."/>
            <person name="Chen C."/>
            <person name="Yanf M."/>
            <person name="Daum C."/>
            <person name="Ng V."/>
            <person name="Clum A."/>
            <person name="Ohm R."/>
            <person name="Martin F."/>
            <person name="Silar P."/>
            <person name="Natvig D."/>
            <person name="Lalanne C."/>
            <person name="Gautier V."/>
            <person name="Ament-Velasquez S.L."/>
            <person name="Kruys A."/>
            <person name="Hutchinson M.I."/>
            <person name="Powell A.J."/>
            <person name="Barry K."/>
            <person name="Miller A.N."/>
            <person name="Grigoriev I.V."/>
            <person name="Debuchy R."/>
            <person name="Gladieux P."/>
            <person name="Thoren M.H."/>
            <person name="Johannesson H."/>
        </authorList>
    </citation>
    <scope>NUCLEOTIDE SEQUENCE</scope>
    <source>
        <strain evidence="9">PSN309</strain>
    </source>
</reference>
<dbReference type="PANTHER" id="PTHR24345">
    <property type="entry name" value="SERINE/THREONINE-PROTEIN KINASE PLK"/>
    <property type="match status" value="1"/>
</dbReference>
<keyword evidence="1" id="KW-0723">Serine/threonine-protein kinase</keyword>
<dbReference type="InterPro" id="IPR033701">
    <property type="entry name" value="POLO_box_1"/>
</dbReference>
<evidence type="ECO:0000259" key="8">
    <source>
        <dbReference type="PROSITE" id="PS50011"/>
    </source>
</evidence>
<organism evidence="9 10">
    <name type="scientific">Podospora australis</name>
    <dbReference type="NCBI Taxonomy" id="1536484"/>
    <lineage>
        <taxon>Eukaryota</taxon>
        <taxon>Fungi</taxon>
        <taxon>Dikarya</taxon>
        <taxon>Ascomycota</taxon>
        <taxon>Pezizomycotina</taxon>
        <taxon>Sordariomycetes</taxon>
        <taxon>Sordariomycetidae</taxon>
        <taxon>Sordariales</taxon>
        <taxon>Podosporaceae</taxon>
        <taxon>Podospora</taxon>
    </lineage>
</organism>
<keyword evidence="3 6" id="KW-0547">Nucleotide-binding</keyword>
<evidence type="ECO:0000256" key="1">
    <source>
        <dbReference type="ARBA" id="ARBA00022527"/>
    </source>
</evidence>
<keyword evidence="10" id="KW-1185">Reference proteome</keyword>
<accession>A0AAN6WUE4</accession>
<dbReference type="GO" id="GO:0000922">
    <property type="term" value="C:spindle pole"/>
    <property type="evidence" value="ECO:0007669"/>
    <property type="project" value="TreeGrafter"/>
</dbReference>
<dbReference type="GO" id="GO:0007052">
    <property type="term" value="P:mitotic spindle organization"/>
    <property type="evidence" value="ECO:0007669"/>
    <property type="project" value="TreeGrafter"/>
</dbReference>
<dbReference type="InterPro" id="IPR011009">
    <property type="entry name" value="Kinase-like_dom_sf"/>
</dbReference>
<dbReference type="InterPro" id="IPR036947">
    <property type="entry name" value="POLO_box_dom_sf"/>
</dbReference>
<feature type="compositionally biased region" description="Low complexity" evidence="7">
    <location>
        <begin position="887"/>
        <end position="898"/>
    </location>
</feature>
<feature type="region of interest" description="Disordered" evidence="7">
    <location>
        <begin position="1"/>
        <end position="54"/>
    </location>
</feature>
<dbReference type="EMBL" id="MU864423">
    <property type="protein sequence ID" value="KAK4186447.1"/>
    <property type="molecule type" value="Genomic_DNA"/>
</dbReference>
<sequence length="1002" mass="112852">MEALSPRDANAQRMPRAPELKTKAAAQVLKAAKDKEHPPPPPNNVVEPPSSDRKEGMVYEVGKALGRGGFAICYEGTPAGSSKKYALKIVKSQMPTKMEQKFQTELQIHSKMRHQNIVQFHRAFTFERCTYLVLELCPNGSLMDMVKRRKGLTEPEVRFYSVQIAGAIKYMHAKGIIHRDLKMGNIFLDKHMNAKIGDFGLAALLLTGKDMQIMRRTTLCGTPNYIAPEILEKGKKGHDHMVDIWSLGIIVFAMLTSKPPFQSSTTDEIYRRARDRDYEWPSPENSKKYISQEAKDLVATMLQDADKRPDPDTIVGHPFFTSGYMPVASDITYKLREIPPQNPAFYEPLANPRVEAINLRNVQQMCEECGVGPWQQSQLVFKNIWREMAEEEHHGLTPVIPLAEGIVYRPFDEIRSEQKLQEKLQARLLAQQQQQQQAAQQSSQLGSTSDDLSSFSQSIQSQSHRVPSGLLRAPPQSFAAQQRAQARPPTTSTLVRSQTVAELASRTTSSLRARPRRELSAPAAQTTDDAPRTTTRSLRSQMTLPTRSRTTASLPTQEEQPAPQSRPVAPARSNSNEEKLSLFGPSECQEHVPGTRPDVVLDRLQKLQAELERALNARTMALVSTRERTPAPPQIVVKWVDYTNKFGLGYILNNGSVGCILRNIPSSEGSKSGVLPPACLLVNGAEHHCQRKEDPTYRDRHQIVPMREGIYFYENNGEEGISRVRVNPRDFAVAVNPDGTVGRLSAGKDVYDHRKRERIVLWKKFANYMIAYGREMENPGEEAPLRAPTITDLDAAPNDVVTFYQRFGDVGCWMFCDGHMQFNFPDHTKIVLDSTGTWCHFWHLPQDAARRLEETGTLAESALDDRAILSYPVQTLLNFATTPKQPAPRAGTRSASTSTRRRPEISPELQGIPSANLFRQKIEFIRDIIREWNTNGGIGNSDMSREKRLRWTGMRETRNVQIPAKHVWVSIGARWGDVRLSAYVDPRNPSEIGPDIDESKKR</sequence>
<dbReference type="FunFam" id="1.10.510.10:FF:000571">
    <property type="entry name" value="Maternal embryonic leucine zipper kinase"/>
    <property type="match status" value="1"/>
</dbReference>
<dbReference type="Gene3D" id="3.30.1120.30">
    <property type="entry name" value="POLO box domain"/>
    <property type="match status" value="2"/>
</dbReference>
<dbReference type="Pfam" id="PF00069">
    <property type="entry name" value="Pkinase"/>
    <property type="match status" value="1"/>
</dbReference>
<evidence type="ECO:0000256" key="7">
    <source>
        <dbReference type="SAM" id="MobiDB-lite"/>
    </source>
</evidence>
<evidence type="ECO:0000256" key="4">
    <source>
        <dbReference type="ARBA" id="ARBA00022777"/>
    </source>
</evidence>
<dbReference type="Gene3D" id="1.10.510.10">
    <property type="entry name" value="Transferase(Phosphotransferase) domain 1"/>
    <property type="match status" value="1"/>
</dbReference>
<dbReference type="PANTHER" id="PTHR24345:SF0">
    <property type="entry name" value="CELL CYCLE SERINE_THREONINE-PROTEIN KINASE CDC5_MSD2"/>
    <property type="match status" value="1"/>
</dbReference>
<evidence type="ECO:0000313" key="9">
    <source>
        <dbReference type="EMBL" id="KAK4186447.1"/>
    </source>
</evidence>
<gene>
    <name evidence="9" type="ORF">QBC35DRAFT_501163</name>
</gene>
<dbReference type="GO" id="GO:0005524">
    <property type="term" value="F:ATP binding"/>
    <property type="evidence" value="ECO:0007669"/>
    <property type="project" value="UniProtKB-UniRule"/>
</dbReference>
<name>A0AAN6WUE4_9PEZI</name>
<dbReference type="AlphaFoldDB" id="A0AAN6WUE4"/>
<dbReference type="CDD" id="cd14099">
    <property type="entry name" value="STKc_PLK"/>
    <property type="match status" value="1"/>
</dbReference>
<keyword evidence="4" id="KW-0418">Kinase</keyword>
<feature type="compositionally biased region" description="Low complexity" evidence="7">
    <location>
        <begin position="435"/>
        <end position="463"/>
    </location>
</feature>
<dbReference type="GO" id="GO:0005737">
    <property type="term" value="C:cytoplasm"/>
    <property type="evidence" value="ECO:0007669"/>
    <property type="project" value="TreeGrafter"/>
</dbReference>
<feature type="compositionally biased region" description="Low complexity" evidence="7">
    <location>
        <begin position="472"/>
        <end position="489"/>
    </location>
</feature>
<dbReference type="Proteomes" id="UP001302126">
    <property type="component" value="Unassembled WGS sequence"/>
</dbReference>
<dbReference type="PROSITE" id="PS50011">
    <property type="entry name" value="PROTEIN_KINASE_DOM"/>
    <property type="match status" value="1"/>
</dbReference>
<dbReference type="PROSITE" id="PS00107">
    <property type="entry name" value="PROTEIN_KINASE_ATP"/>
    <property type="match status" value="1"/>
</dbReference>
<dbReference type="SUPFAM" id="SSF56112">
    <property type="entry name" value="Protein kinase-like (PK-like)"/>
    <property type="match status" value="1"/>
</dbReference>
<proteinExistence type="predicted"/>
<dbReference type="GO" id="GO:0004674">
    <property type="term" value="F:protein serine/threonine kinase activity"/>
    <property type="evidence" value="ECO:0007669"/>
    <property type="project" value="UniProtKB-KW"/>
</dbReference>
<evidence type="ECO:0000256" key="2">
    <source>
        <dbReference type="ARBA" id="ARBA00022679"/>
    </source>
</evidence>
<keyword evidence="5 6" id="KW-0067">ATP-binding</keyword>
<feature type="compositionally biased region" description="Polar residues" evidence="7">
    <location>
        <begin position="490"/>
        <end position="511"/>
    </location>
</feature>
<keyword evidence="2" id="KW-0808">Transferase</keyword>
<dbReference type="SMART" id="SM00220">
    <property type="entry name" value="S_TKc"/>
    <property type="match status" value="1"/>
</dbReference>
<feature type="binding site" evidence="6">
    <location>
        <position position="88"/>
    </location>
    <ligand>
        <name>ATP</name>
        <dbReference type="ChEBI" id="CHEBI:30616"/>
    </ligand>
</feature>
<evidence type="ECO:0000256" key="5">
    <source>
        <dbReference type="ARBA" id="ARBA00022840"/>
    </source>
</evidence>
<dbReference type="GO" id="GO:0005816">
    <property type="term" value="C:spindle pole body"/>
    <property type="evidence" value="ECO:0007669"/>
    <property type="project" value="TreeGrafter"/>
</dbReference>